<dbReference type="Proteomes" id="UP000269345">
    <property type="component" value="Segment"/>
</dbReference>
<evidence type="ECO:0000256" key="1">
    <source>
        <dbReference type="SAM" id="MobiDB-lite"/>
    </source>
</evidence>
<dbReference type="EMBL" id="MH834625">
    <property type="protein sequence ID" value="AYN58903.1"/>
    <property type="molecule type" value="Genomic_DNA"/>
</dbReference>
<evidence type="ECO:0000313" key="3">
    <source>
        <dbReference type="Proteomes" id="UP000269345"/>
    </source>
</evidence>
<sequence>MPSPCCALCKGPHGICLSRYACQHHKDADAQDDANHNARQTYRNPTADQAIRNITRTTKPKTKASAKRPFSYPKEDR</sequence>
<name>A0A3G2KIS8_9CAUD</name>
<reference evidence="2 3" key="1">
    <citation type="submission" date="2018-09" db="EMBL/GenBank/DDBJ databases">
        <authorList>
            <person name="Rimple P.A."/>
            <person name="Stoner T.H."/>
            <person name="Garlena R.A."/>
            <person name="Russell D.A."/>
            <person name="Pope W.H."/>
            <person name="Jacobs-Sera D."/>
            <person name="Hatfull G.F."/>
        </authorList>
    </citation>
    <scope>NUCLEOTIDE SEQUENCE [LARGE SCALE GENOMIC DNA]</scope>
</reference>
<dbReference type="RefSeq" id="YP_010655798.1">
    <property type="nucleotide sequence ID" value="NC_070831.1"/>
</dbReference>
<keyword evidence="3" id="KW-1185">Reference proteome</keyword>
<proteinExistence type="predicted"/>
<feature type="region of interest" description="Disordered" evidence="1">
    <location>
        <begin position="29"/>
        <end position="77"/>
    </location>
</feature>
<organism evidence="2 3">
    <name type="scientific">Arthrobacter phage Richie</name>
    <dbReference type="NCBI Taxonomy" id="2419967"/>
    <lineage>
        <taxon>Viruses</taxon>
        <taxon>Duplodnaviria</taxon>
        <taxon>Heunggongvirae</taxon>
        <taxon>Uroviricota</taxon>
        <taxon>Caudoviricetes</taxon>
        <taxon>Richievirus</taxon>
        <taxon>Richievirus richie</taxon>
    </lineage>
</organism>
<accession>A0A3G2KIS8</accession>
<protein>
    <submittedName>
        <fullName evidence="2">Uncharacterized protein</fullName>
    </submittedName>
</protein>
<dbReference type="KEGG" id="vg:77931666"/>
<evidence type="ECO:0000313" key="2">
    <source>
        <dbReference type="EMBL" id="AYN58903.1"/>
    </source>
</evidence>
<dbReference type="GeneID" id="77931666"/>
<feature type="compositionally biased region" description="Polar residues" evidence="1">
    <location>
        <begin position="39"/>
        <end position="57"/>
    </location>
</feature>
<gene>
    <name evidence="2" type="primary">77</name>
    <name evidence="2" type="ORF">PBI_RICHIE_77</name>
</gene>